<organism evidence="1 2">
    <name type="scientific">Paracoccus aminophilus JCM 7686</name>
    <dbReference type="NCBI Taxonomy" id="1367847"/>
    <lineage>
        <taxon>Bacteria</taxon>
        <taxon>Pseudomonadati</taxon>
        <taxon>Pseudomonadota</taxon>
        <taxon>Alphaproteobacteria</taxon>
        <taxon>Rhodobacterales</taxon>
        <taxon>Paracoccaceae</taxon>
        <taxon>Paracoccus</taxon>
    </lineage>
</organism>
<dbReference type="HOGENOM" id="CLU_1336430_0_0_5"/>
<dbReference type="OrthoDB" id="7779176at2"/>
<reference evidence="1 2" key="1">
    <citation type="journal article" date="2014" name="BMC Genomics">
        <title>Architecture and functions of a multipartite genome of the methylotrophic bacterium Paracoccus aminophilus JCM 7686, containing primary and secondary chromids.</title>
        <authorList>
            <person name="Dziewit L."/>
            <person name="Czarnecki J."/>
            <person name="Wibberg D."/>
            <person name="Radlinska M."/>
            <person name="Mrozek P."/>
            <person name="Szymczak M."/>
            <person name="Schluter A."/>
            <person name="Puhler A."/>
            <person name="Bartosik D."/>
        </authorList>
    </citation>
    <scope>NUCLEOTIDE SEQUENCE [LARGE SCALE GENOMIC DNA]</scope>
    <source>
        <strain evidence="1">JCM 7686</strain>
    </source>
</reference>
<dbReference type="KEGG" id="pami:JCM7686_1780"/>
<accession>S5YUG1</accession>
<dbReference type="Proteomes" id="UP000015480">
    <property type="component" value="Chromosome"/>
</dbReference>
<protein>
    <submittedName>
        <fullName evidence="1">Type III secretion system protein</fullName>
    </submittedName>
</protein>
<dbReference type="RefSeq" id="WP_020950519.1">
    <property type="nucleotide sequence ID" value="NC_022041.1"/>
</dbReference>
<sequence length="205" mass="20753">MSRVDPDRVAAARARARVVAARALRARPGLAAGGRLAGRLGAGLAPLPEGLDGTAPETALIADPARAKLVFEAAAAALIAGDLARAITPEVLAALPVPALARAFGLRHRALALPGARADDFARLTGEIRALWADALPAPLCGEYRPTQSLPPIPDAAPAPLPVVSRPKNKAILLPLAPRASGAPHRLALDAALAAFPAAAEDAAP</sequence>
<dbReference type="STRING" id="1367847.JCM7686_1780"/>
<gene>
    <name evidence="1" type="ORF">JCM7686_1780</name>
</gene>
<name>S5YUG1_PARAH</name>
<evidence type="ECO:0000313" key="1">
    <source>
        <dbReference type="EMBL" id="AGT08881.1"/>
    </source>
</evidence>
<keyword evidence="2" id="KW-1185">Reference proteome</keyword>
<dbReference type="PATRIC" id="fig|1367847.3.peg.1763"/>
<proteinExistence type="predicted"/>
<evidence type="ECO:0000313" key="2">
    <source>
        <dbReference type="Proteomes" id="UP000015480"/>
    </source>
</evidence>
<dbReference type="EMBL" id="CP006650">
    <property type="protein sequence ID" value="AGT08881.1"/>
    <property type="molecule type" value="Genomic_DNA"/>
</dbReference>
<dbReference type="AlphaFoldDB" id="S5YUG1"/>